<name>A0A7J6VVD9_THATH</name>
<dbReference type="SUPFAM" id="SSF53098">
    <property type="entry name" value="Ribonuclease H-like"/>
    <property type="match status" value="1"/>
</dbReference>
<gene>
    <name evidence="2" type="ORF">FRX31_022276</name>
</gene>
<dbReference type="InterPro" id="IPR012337">
    <property type="entry name" value="RNaseH-like_sf"/>
</dbReference>
<protein>
    <recommendedName>
        <fullName evidence="1">RNase H type-1 domain-containing protein</fullName>
    </recommendedName>
</protein>
<feature type="domain" description="RNase H type-1" evidence="1">
    <location>
        <begin position="7"/>
        <end position="44"/>
    </location>
</feature>
<evidence type="ECO:0000259" key="1">
    <source>
        <dbReference type="Pfam" id="PF13456"/>
    </source>
</evidence>
<dbReference type="GO" id="GO:0003676">
    <property type="term" value="F:nucleic acid binding"/>
    <property type="evidence" value="ECO:0007669"/>
    <property type="project" value="InterPro"/>
</dbReference>
<dbReference type="Pfam" id="PF13456">
    <property type="entry name" value="RVT_3"/>
    <property type="match status" value="1"/>
</dbReference>
<evidence type="ECO:0000313" key="3">
    <source>
        <dbReference type="Proteomes" id="UP000554482"/>
    </source>
</evidence>
<dbReference type="InterPro" id="IPR036397">
    <property type="entry name" value="RNaseH_sf"/>
</dbReference>
<dbReference type="OrthoDB" id="1906820at2759"/>
<proteinExistence type="predicted"/>
<reference evidence="2 3" key="1">
    <citation type="submission" date="2020-06" db="EMBL/GenBank/DDBJ databases">
        <title>Transcriptomic and genomic resources for Thalictrum thalictroides and T. hernandezii: Facilitating candidate gene discovery in an emerging model plant lineage.</title>
        <authorList>
            <person name="Arias T."/>
            <person name="Riano-Pachon D.M."/>
            <person name="Di Stilio V.S."/>
        </authorList>
    </citation>
    <scope>NUCLEOTIDE SEQUENCE [LARGE SCALE GENOMIC DNA]</scope>
    <source>
        <strain evidence="3">cv. WT478/WT964</strain>
        <tissue evidence="2">Leaves</tissue>
    </source>
</reference>
<comment type="caution">
    <text evidence="2">The sequence shown here is derived from an EMBL/GenBank/DDBJ whole genome shotgun (WGS) entry which is preliminary data.</text>
</comment>
<dbReference type="Proteomes" id="UP000554482">
    <property type="component" value="Unassembled WGS sequence"/>
</dbReference>
<organism evidence="2 3">
    <name type="scientific">Thalictrum thalictroides</name>
    <name type="common">Rue-anemone</name>
    <name type="synonym">Anemone thalictroides</name>
    <dbReference type="NCBI Taxonomy" id="46969"/>
    <lineage>
        <taxon>Eukaryota</taxon>
        <taxon>Viridiplantae</taxon>
        <taxon>Streptophyta</taxon>
        <taxon>Embryophyta</taxon>
        <taxon>Tracheophyta</taxon>
        <taxon>Spermatophyta</taxon>
        <taxon>Magnoliopsida</taxon>
        <taxon>Ranunculales</taxon>
        <taxon>Ranunculaceae</taxon>
        <taxon>Thalictroideae</taxon>
        <taxon>Thalictrum</taxon>
    </lineage>
</organism>
<keyword evidence="3" id="KW-1185">Reference proteome</keyword>
<sequence>MAVVLEELLAVLRGIQLAQKLGVKRIEVASDSLRVIRTINKQEEPPWDCMDQIMEYHRITFASEIPSLITVVINYRTECEHNEAHIVQWDLKLNPLV</sequence>
<evidence type="ECO:0000313" key="2">
    <source>
        <dbReference type="EMBL" id="KAF5188140.1"/>
    </source>
</evidence>
<dbReference type="Gene3D" id="3.30.420.10">
    <property type="entry name" value="Ribonuclease H-like superfamily/Ribonuclease H"/>
    <property type="match status" value="1"/>
</dbReference>
<dbReference type="InterPro" id="IPR002156">
    <property type="entry name" value="RNaseH_domain"/>
</dbReference>
<accession>A0A7J6VVD9</accession>
<dbReference type="GO" id="GO:0004523">
    <property type="term" value="F:RNA-DNA hybrid ribonuclease activity"/>
    <property type="evidence" value="ECO:0007669"/>
    <property type="project" value="InterPro"/>
</dbReference>
<dbReference type="AlphaFoldDB" id="A0A7J6VVD9"/>
<dbReference type="EMBL" id="JABWDY010027139">
    <property type="protein sequence ID" value="KAF5188140.1"/>
    <property type="molecule type" value="Genomic_DNA"/>
</dbReference>